<dbReference type="PROSITE" id="PS50198">
    <property type="entry name" value="PPIC_PPIASE_2"/>
    <property type="match status" value="2"/>
</dbReference>
<accession>A0A512BHZ9</accession>
<evidence type="ECO:0000256" key="1">
    <source>
        <dbReference type="PROSITE-ProRule" id="PRU00278"/>
    </source>
</evidence>
<dbReference type="InterPro" id="IPR000297">
    <property type="entry name" value="PPIase_PpiC"/>
</dbReference>
<feature type="domain" description="PpiC" evidence="3">
    <location>
        <begin position="115"/>
        <end position="214"/>
    </location>
</feature>
<feature type="domain" description="PpiC" evidence="3">
    <location>
        <begin position="219"/>
        <end position="322"/>
    </location>
</feature>
<dbReference type="RefSeq" id="WP_147205600.1">
    <property type="nucleotide sequence ID" value="NZ_BJYT01000022.1"/>
</dbReference>
<keyword evidence="1" id="KW-0697">Rotamase</keyword>
<dbReference type="InterPro" id="IPR046357">
    <property type="entry name" value="PPIase_dom_sf"/>
</dbReference>
<keyword evidence="1" id="KW-0413">Isomerase</keyword>
<feature type="signal peptide" evidence="2">
    <location>
        <begin position="1"/>
        <end position="19"/>
    </location>
</feature>
<reference evidence="4 5" key="1">
    <citation type="submission" date="2019-07" db="EMBL/GenBank/DDBJ databases">
        <title>Whole genome shotgun sequence of Segetibacter aerophilus NBRC 106135.</title>
        <authorList>
            <person name="Hosoyama A."/>
            <person name="Uohara A."/>
            <person name="Ohji S."/>
            <person name="Ichikawa N."/>
        </authorList>
    </citation>
    <scope>NUCLEOTIDE SEQUENCE [LARGE SCALE GENOMIC DNA]</scope>
    <source>
        <strain evidence="4 5">NBRC 106135</strain>
    </source>
</reference>
<dbReference type="Pfam" id="PF00639">
    <property type="entry name" value="Rotamase"/>
    <property type="match status" value="2"/>
</dbReference>
<dbReference type="SUPFAM" id="SSF54534">
    <property type="entry name" value="FKBP-like"/>
    <property type="match status" value="2"/>
</dbReference>
<dbReference type="Proteomes" id="UP000321513">
    <property type="component" value="Unassembled WGS sequence"/>
</dbReference>
<dbReference type="OrthoDB" id="14196at2"/>
<keyword evidence="5" id="KW-1185">Reference proteome</keyword>
<dbReference type="EMBL" id="BJYT01000022">
    <property type="protein sequence ID" value="GEO11495.1"/>
    <property type="molecule type" value="Genomic_DNA"/>
</dbReference>
<evidence type="ECO:0000256" key="2">
    <source>
        <dbReference type="SAM" id="SignalP"/>
    </source>
</evidence>
<evidence type="ECO:0000313" key="5">
    <source>
        <dbReference type="Proteomes" id="UP000321513"/>
    </source>
</evidence>
<dbReference type="AlphaFoldDB" id="A0A512BHZ9"/>
<comment type="caution">
    <text evidence="4">The sequence shown here is derived from an EMBL/GenBank/DDBJ whole genome shotgun (WGS) entry which is preliminary data.</text>
</comment>
<feature type="chain" id="PRO_5021821110" description="PpiC domain-containing protein" evidence="2">
    <location>
        <begin position="20"/>
        <end position="641"/>
    </location>
</feature>
<dbReference type="PANTHER" id="PTHR47245:SF2">
    <property type="entry name" value="PEPTIDYL-PROLYL CIS-TRANS ISOMERASE HP_0175-RELATED"/>
    <property type="match status" value="1"/>
</dbReference>
<dbReference type="Gene3D" id="3.10.50.40">
    <property type="match status" value="2"/>
</dbReference>
<dbReference type="InterPro" id="IPR050245">
    <property type="entry name" value="PrsA_foldase"/>
</dbReference>
<dbReference type="GO" id="GO:0003755">
    <property type="term" value="F:peptidyl-prolyl cis-trans isomerase activity"/>
    <property type="evidence" value="ECO:0007669"/>
    <property type="project" value="UniProtKB-KW"/>
</dbReference>
<evidence type="ECO:0000259" key="3">
    <source>
        <dbReference type="PROSITE" id="PS50198"/>
    </source>
</evidence>
<evidence type="ECO:0000313" key="4">
    <source>
        <dbReference type="EMBL" id="GEO11495.1"/>
    </source>
</evidence>
<keyword evidence="2" id="KW-0732">Signal</keyword>
<dbReference type="PANTHER" id="PTHR47245">
    <property type="entry name" value="PEPTIDYLPROLYL ISOMERASE"/>
    <property type="match status" value="1"/>
</dbReference>
<sequence>MKKFALALGSVLLVSGSFAQTIFTYGNRAVTKDEFVSAFNKNPTAAADRKKSLKEYLDLYINFKLKVQGAYDAGLDKDATQQFELQNFKKQVADNIINDEANVKALVQEAFERSRKDIHLQQVFIEVAGNADTTEAYKKIQTAYKQLKDGKEFGSVAQEFATDEATKQSKGDLGFITVFTLPYDIETIAYNLKANSFSSPVKTKAGYHIFKNVGERKSSGTRRVAQILVAVPPNATIEDKKLAARKADSLYNLVKSGVDFGELAFTTSDDVSSNNNRGELPEFSTGTYDAPFENTAFSLKEKGDVSKPFQTAYGFHILKLLEARTAAGDLNDPAIFAALQEKVVKSNRLELSKKQLIQKKLSLLRYKPAPINSDNLYAFTNDALKKNTIAAVKGINLNTPIFSFAKQTVKAGDWINFVKNSSNTSYLTSKDNYQELYKDFISTTADKYYRDNLDVYSSDFSKQVKEFKEANLLFGIMEKNVWGKANTDTAGLVRYYNQHKSKYVWEPSADVIIVTCNKETLANDLQQKLKGNLNDWRQITSSNGTDISADSGRYELAQLPVTGKTNFVAGLITAPFKNNNDGTYTFNYLIKTYDAPAQRSFDDARGLVISDYQQVLENKWIAELKKKYPVKVNEAVFQSIK</sequence>
<organism evidence="4 5">
    <name type="scientific">Segetibacter aerophilus</name>
    <dbReference type="NCBI Taxonomy" id="670293"/>
    <lineage>
        <taxon>Bacteria</taxon>
        <taxon>Pseudomonadati</taxon>
        <taxon>Bacteroidota</taxon>
        <taxon>Chitinophagia</taxon>
        <taxon>Chitinophagales</taxon>
        <taxon>Chitinophagaceae</taxon>
        <taxon>Segetibacter</taxon>
    </lineage>
</organism>
<protein>
    <recommendedName>
        <fullName evidence="3">PpiC domain-containing protein</fullName>
    </recommendedName>
</protein>
<gene>
    <name evidence="4" type="ORF">SAE01_39910</name>
</gene>
<proteinExistence type="predicted"/>
<name>A0A512BHZ9_9BACT</name>